<dbReference type="Pfam" id="PF13807">
    <property type="entry name" value="GNVR"/>
    <property type="match status" value="1"/>
</dbReference>
<dbReference type="OrthoDB" id="9812433at2"/>
<evidence type="ECO:0000256" key="7">
    <source>
        <dbReference type="SAM" id="Phobius"/>
    </source>
</evidence>
<dbReference type="KEGG" id="dao:Desac_1331"/>
<dbReference type="eggNOG" id="COG3206">
    <property type="taxonomic scope" value="Bacteria"/>
</dbReference>
<sequence length="489" mass="55795">MDVKITGRLLIFSLFKRQKMILHLILIMLLTIILGSLFLPPTYEAATAVMVQGRINQEILMPLPRADSSRTVMMNPKEEVNTEIEIVKSRPVMEKVVKTLKLYDRPIIQETGFFGTVRTIIRKVRSAFTWVLTKIGLVSAPTEEQAIEMAVLKLQKALRAEPAAESQIVRLKYRDRDPVMAKKVVNTVTSDYLRQHMMINLNKAQCSFFAEQIDIVKADLKKLQDQLVQLKEKTGLLAFEEQSRLILKQLDTYETARTSIQKEIINIKAKIEKIQDLRRTNPKLLIPLPEIAQDVQVQDLENKLINMQYQLNSVNQRYTGASRQVETASSQIKELDKQIRQQVNQILDRELAKLKALEAEKQAVEETVASLKKEIERLPAQEVALSNLNREIDTKQETLAILWKKYQDSLIAQNTDERLDNVKVVSFAATPLKPVSPNLVLNTILGLVLSVVVSLSVAFFLTYWDDTINLPEDVERYLNLPVCASIPEL</sequence>
<evidence type="ECO:0000259" key="9">
    <source>
        <dbReference type="Pfam" id="PF13807"/>
    </source>
</evidence>
<evidence type="ECO:0000256" key="4">
    <source>
        <dbReference type="ARBA" id="ARBA00022989"/>
    </source>
</evidence>
<evidence type="ECO:0000259" key="8">
    <source>
        <dbReference type="Pfam" id="PF02706"/>
    </source>
</evidence>
<reference evidence="10 11" key="1">
    <citation type="journal article" date="2011" name="Stand. Genomic Sci.">
        <title>Complete genome sequence of the acetate-degrading sulfate reducer Desulfobacca acetoxidans type strain (ASRB2).</title>
        <authorList>
            <person name="Goker M."/>
            <person name="Teshima H."/>
            <person name="Lapidus A."/>
            <person name="Nolan M."/>
            <person name="Lucas S."/>
            <person name="Hammon N."/>
            <person name="Deshpande S."/>
            <person name="Cheng J.F."/>
            <person name="Tapia R."/>
            <person name="Han C."/>
            <person name="Goodwin L."/>
            <person name="Pitluck S."/>
            <person name="Huntemann M."/>
            <person name="Liolios K."/>
            <person name="Ivanova N."/>
            <person name="Pagani I."/>
            <person name="Mavromatis K."/>
            <person name="Ovchinikova G."/>
            <person name="Pati A."/>
            <person name="Chen A."/>
            <person name="Palaniappan K."/>
            <person name="Land M."/>
            <person name="Hauser L."/>
            <person name="Brambilla E.M."/>
            <person name="Rohde M."/>
            <person name="Spring S."/>
            <person name="Detter J.C."/>
            <person name="Woyke T."/>
            <person name="Bristow J."/>
            <person name="Eisen J.A."/>
            <person name="Markowitz V."/>
            <person name="Hugenholtz P."/>
            <person name="Kyrpides N.C."/>
            <person name="Klenk H.P."/>
        </authorList>
    </citation>
    <scope>NUCLEOTIDE SEQUENCE [LARGE SCALE GENOMIC DNA]</scope>
    <source>
        <strain evidence="11">ATCC 700848 / DSM 11109 / ASRB2</strain>
    </source>
</reference>
<reference evidence="11" key="2">
    <citation type="submission" date="2011-03" db="EMBL/GenBank/DDBJ databases">
        <title>The complete genome of Desulfobacca acetoxidans DSM 11109.</title>
        <authorList>
            <consortium name="US DOE Joint Genome Institute (JGI-PGF)"/>
            <person name="Lucas S."/>
            <person name="Copeland A."/>
            <person name="Lapidus A."/>
            <person name="Bruce D."/>
            <person name="Goodwin L."/>
            <person name="Pitluck S."/>
            <person name="Peters L."/>
            <person name="Kyrpides N."/>
            <person name="Mavromatis K."/>
            <person name="Ivanova N."/>
            <person name="Ovchinnikova G."/>
            <person name="Teshima H."/>
            <person name="Detter J.C."/>
            <person name="Han C."/>
            <person name="Land M."/>
            <person name="Hauser L."/>
            <person name="Markowitz V."/>
            <person name="Cheng J.-F."/>
            <person name="Hugenholtz P."/>
            <person name="Woyke T."/>
            <person name="Wu D."/>
            <person name="Spring S."/>
            <person name="Schueler E."/>
            <person name="Brambilla E."/>
            <person name="Klenk H.-P."/>
            <person name="Eisen J.A."/>
        </authorList>
    </citation>
    <scope>NUCLEOTIDE SEQUENCE [LARGE SCALE GENOMIC DNA]</scope>
    <source>
        <strain evidence="11">ATCC 700848 / DSM 11109 / ASRB2</strain>
    </source>
</reference>
<dbReference type="InterPro" id="IPR032807">
    <property type="entry name" value="GNVR"/>
</dbReference>
<feature type="transmembrane region" description="Helical" evidence="7">
    <location>
        <begin position="21"/>
        <end position="39"/>
    </location>
</feature>
<dbReference type="STRING" id="880072.Desac_1331"/>
<gene>
    <name evidence="10" type="ordered locus">Desac_1331</name>
</gene>
<dbReference type="AlphaFoldDB" id="F2NHK1"/>
<keyword evidence="3 7" id="KW-0812">Transmembrane</keyword>
<dbReference type="PANTHER" id="PTHR32309:SF13">
    <property type="entry name" value="FERRIC ENTEROBACTIN TRANSPORT PROTEIN FEPE"/>
    <property type="match status" value="1"/>
</dbReference>
<keyword evidence="6" id="KW-0175">Coiled coil</keyword>
<dbReference type="GO" id="GO:0004713">
    <property type="term" value="F:protein tyrosine kinase activity"/>
    <property type="evidence" value="ECO:0007669"/>
    <property type="project" value="TreeGrafter"/>
</dbReference>
<dbReference type="PANTHER" id="PTHR32309">
    <property type="entry name" value="TYROSINE-PROTEIN KINASE"/>
    <property type="match status" value="1"/>
</dbReference>
<evidence type="ECO:0000256" key="6">
    <source>
        <dbReference type="SAM" id="Coils"/>
    </source>
</evidence>
<keyword evidence="11" id="KW-1185">Reference proteome</keyword>
<comment type="subcellular location">
    <subcellularLocation>
        <location evidence="1">Cell membrane</location>
        <topology evidence="1">Multi-pass membrane protein</topology>
    </subcellularLocation>
</comment>
<name>F2NHK1_DESAR</name>
<proteinExistence type="predicted"/>
<dbReference type="RefSeq" id="WP_013706300.1">
    <property type="nucleotide sequence ID" value="NC_015388.1"/>
</dbReference>
<organism evidence="10 11">
    <name type="scientific">Desulfobacca acetoxidans (strain ATCC 700848 / DSM 11109 / ASRB2)</name>
    <dbReference type="NCBI Taxonomy" id="880072"/>
    <lineage>
        <taxon>Bacteria</taxon>
        <taxon>Pseudomonadati</taxon>
        <taxon>Thermodesulfobacteriota</taxon>
        <taxon>Desulfobaccia</taxon>
        <taxon>Desulfobaccales</taxon>
        <taxon>Desulfobaccaceae</taxon>
        <taxon>Desulfobacca</taxon>
    </lineage>
</organism>
<evidence type="ECO:0000313" key="11">
    <source>
        <dbReference type="Proteomes" id="UP000000483"/>
    </source>
</evidence>
<evidence type="ECO:0000256" key="5">
    <source>
        <dbReference type="ARBA" id="ARBA00023136"/>
    </source>
</evidence>
<feature type="transmembrane region" description="Helical" evidence="7">
    <location>
        <begin position="439"/>
        <end position="461"/>
    </location>
</feature>
<keyword evidence="4 7" id="KW-1133">Transmembrane helix</keyword>
<dbReference type="InterPro" id="IPR003856">
    <property type="entry name" value="LPS_length_determ_N"/>
</dbReference>
<keyword evidence="5 7" id="KW-0472">Membrane</keyword>
<dbReference type="Pfam" id="PF02706">
    <property type="entry name" value="Wzz"/>
    <property type="match status" value="1"/>
</dbReference>
<dbReference type="Proteomes" id="UP000000483">
    <property type="component" value="Chromosome"/>
</dbReference>
<feature type="domain" description="Polysaccharide chain length determinant N-terminal" evidence="8">
    <location>
        <begin position="10"/>
        <end position="100"/>
    </location>
</feature>
<keyword evidence="2" id="KW-1003">Cell membrane</keyword>
<dbReference type="EMBL" id="CP002629">
    <property type="protein sequence ID" value="AEB09188.1"/>
    <property type="molecule type" value="Genomic_DNA"/>
</dbReference>
<feature type="coiled-coil region" evidence="6">
    <location>
        <begin position="297"/>
        <end position="381"/>
    </location>
</feature>
<evidence type="ECO:0000256" key="3">
    <source>
        <dbReference type="ARBA" id="ARBA00022692"/>
    </source>
</evidence>
<evidence type="ECO:0000256" key="2">
    <source>
        <dbReference type="ARBA" id="ARBA00022475"/>
    </source>
</evidence>
<dbReference type="GO" id="GO:0005886">
    <property type="term" value="C:plasma membrane"/>
    <property type="evidence" value="ECO:0007669"/>
    <property type="project" value="UniProtKB-SubCell"/>
</dbReference>
<evidence type="ECO:0000256" key="1">
    <source>
        <dbReference type="ARBA" id="ARBA00004651"/>
    </source>
</evidence>
<dbReference type="HOGENOM" id="CLU_009912_5_2_7"/>
<protein>
    <submittedName>
        <fullName evidence="10">Lipopolysaccharide biosynthesis protein</fullName>
    </submittedName>
</protein>
<evidence type="ECO:0000313" key="10">
    <source>
        <dbReference type="EMBL" id="AEB09188.1"/>
    </source>
</evidence>
<dbReference type="InterPro" id="IPR050445">
    <property type="entry name" value="Bact_polysacc_biosynth/exp"/>
</dbReference>
<accession>F2NHK1</accession>
<feature type="domain" description="Tyrosine-protein kinase G-rich" evidence="9">
    <location>
        <begin position="381"/>
        <end position="460"/>
    </location>
</feature>